<keyword evidence="6" id="KW-1185">Reference proteome</keyword>
<keyword evidence="1" id="KW-0813">Transport</keyword>
<reference evidence="5 6" key="1">
    <citation type="submission" date="2021-03" db="EMBL/GenBank/DDBJ databases">
        <authorList>
            <person name="Kim M.K."/>
        </authorList>
    </citation>
    <scope>NUCLEOTIDE SEQUENCE [LARGE SCALE GENOMIC DNA]</scope>
    <source>
        <strain evidence="5 6">BT442</strain>
    </source>
</reference>
<feature type="chain" id="PRO_5045919669" evidence="3">
    <location>
        <begin position="19"/>
        <end position="928"/>
    </location>
</feature>
<feature type="region of interest" description="Disordered" evidence="2">
    <location>
        <begin position="824"/>
        <end position="848"/>
    </location>
</feature>
<comment type="similarity">
    <text evidence="1">Belongs to the TonB-dependent receptor family.</text>
</comment>
<dbReference type="SUPFAM" id="SSF56935">
    <property type="entry name" value="Porins"/>
    <property type="match status" value="1"/>
</dbReference>
<feature type="domain" description="TonB-dependent receptor plug" evidence="4">
    <location>
        <begin position="57"/>
        <end position="193"/>
    </location>
</feature>
<dbReference type="Pfam" id="PF07715">
    <property type="entry name" value="Plug"/>
    <property type="match status" value="1"/>
</dbReference>
<dbReference type="RefSeq" id="WP_208176089.1">
    <property type="nucleotide sequence ID" value="NZ_JAGETZ010000007.1"/>
</dbReference>
<accession>A0ABS3QGS7</accession>
<dbReference type="PROSITE" id="PS52016">
    <property type="entry name" value="TONB_DEPENDENT_REC_3"/>
    <property type="match status" value="1"/>
</dbReference>
<gene>
    <name evidence="5" type="ORF">J4E00_15435</name>
</gene>
<keyword evidence="5" id="KW-0675">Receptor</keyword>
<keyword evidence="1" id="KW-0998">Cell outer membrane</keyword>
<evidence type="ECO:0000256" key="3">
    <source>
        <dbReference type="SAM" id="SignalP"/>
    </source>
</evidence>
<evidence type="ECO:0000313" key="6">
    <source>
        <dbReference type="Proteomes" id="UP000664369"/>
    </source>
</evidence>
<dbReference type="InterPro" id="IPR037066">
    <property type="entry name" value="Plug_dom_sf"/>
</dbReference>
<evidence type="ECO:0000313" key="5">
    <source>
        <dbReference type="EMBL" id="MBO2010453.1"/>
    </source>
</evidence>
<feature type="compositionally biased region" description="Polar residues" evidence="2">
    <location>
        <begin position="834"/>
        <end position="844"/>
    </location>
</feature>
<dbReference type="Proteomes" id="UP000664369">
    <property type="component" value="Unassembled WGS sequence"/>
</dbReference>
<keyword evidence="1" id="KW-0472">Membrane</keyword>
<evidence type="ECO:0000256" key="2">
    <source>
        <dbReference type="SAM" id="MobiDB-lite"/>
    </source>
</evidence>
<proteinExistence type="inferred from homology"/>
<dbReference type="Gene3D" id="2.170.130.10">
    <property type="entry name" value="TonB-dependent receptor, plug domain"/>
    <property type="match status" value="1"/>
</dbReference>
<dbReference type="EMBL" id="JAGETZ010000007">
    <property type="protein sequence ID" value="MBO2010453.1"/>
    <property type="molecule type" value="Genomic_DNA"/>
</dbReference>
<sequence length="928" mass="100946">MRNFYFVGVLLTAGTATAQTASLPATAIPSDTLRPHFRGTWPDSLAAAPTPGGTFRLQGQDQPARPFLTIQDQLRTVAGVQVTPYDGSPGSGNVVRIRGASVASGLAQPLYVIDGLPALNDDLTPGQSYGLTAPMAPYEPSGTYPYQATIADRNAEAGASPMQLLPPDAIASIEVLAGPAAVARYGPLAANGVVSIRTRTGRADRPLRVRYAAYLGLQQVRQRYDLLNATQYAQLANEVILNAGLPTVPFTNTNLGSGTDWQAETYRNAGVQQHQISLEGGRDKTAFLLSLDYRKQNGVLQHADLTRLGLRLALDQRVGQRLHLRGTAALGQSTQQLPYTTGSAGATRAALLAPPTQPVRNSDGAYSGYGNPSSYGPALALTNPVAVADYAYRTPRTRRLLTQLAADYNVLPHLTVHAAANFQRTLLSAESSRLYTFYTANTFTPPTGQNYATQLYRTSQWGAQVAVRYQQQLGLRHAIGAEIDYQYQGTDLIGRTDYLFQNGSFGYNGGYYEQTAELRLHRPWASLHYSLDSALTVETGLSYAHYRNADRTEYFPNAQLSWQAHSGQPTTLRLWLGAARTSTLGANYPLFGPAQLISPFGYGTLPRSRVQSPLYVDQLETGLHLGRRYGRLTGQLVVYQRTSYHALLSQLVPISFSSGNYTYFMAYEEATIRNQGLELTLAADWQHGRLQGTTRLVGSLNRNRLREQQDISSFSPAFDNQPVGTFYGYQQDGLDANGARRFVQASNGGNAYLAQSVLGSGIPAQLASLSQQLRLSRLALDAQLDGMFGYRVLNQQLDLLDTPTGFNNSATSVNDRWTRTHQNTTIPAAGARSNDPSTQSNPMGTTDRLLENGANVRLSSLTLTYRLRQTETQDISVWVGGQNLFVLTGYRGYDPNVSSGGATPTYAGVDYGAVPVPRTWLLGVKAEF</sequence>
<keyword evidence="1" id="KW-1134">Transmembrane beta strand</keyword>
<feature type="signal peptide" evidence="3">
    <location>
        <begin position="1"/>
        <end position="18"/>
    </location>
</feature>
<keyword evidence="1" id="KW-0812">Transmembrane</keyword>
<dbReference type="InterPro" id="IPR012910">
    <property type="entry name" value="Plug_dom"/>
</dbReference>
<dbReference type="InterPro" id="IPR039426">
    <property type="entry name" value="TonB-dep_rcpt-like"/>
</dbReference>
<organism evidence="5 6">
    <name type="scientific">Hymenobacter negativus</name>
    <dbReference type="NCBI Taxonomy" id="2795026"/>
    <lineage>
        <taxon>Bacteria</taxon>
        <taxon>Pseudomonadati</taxon>
        <taxon>Bacteroidota</taxon>
        <taxon>Cytophagia</taxon>
        <taxon>Cytophagales</taxon>
        <taxon>Hymenobacteraceae</taxon>
        <taxon>Hymenobacter</taxon>
    </lineage>
</organism>
<evidence type="ECO:0000259" key="4">
    <source>
        <dbReference type="Pfam" id="PF07715"/>
    </source>
</evidence>
<protein>
    <submittedName>
        <fullName evidence="5">TonB-dependent receptor plug domain-containing protein</fullName>
    </submittedName>
</protein>
<comment type="subcellular location">
    <subcellularLocation>
        <location evidence="1">Cell outer membrane</location>
        <topology evidence="1">Multi-pass membrane protein</topology>
    </subcellularLocation>
</comment>
<evidence type="ECO:0000256" key="1">
    <source>
        <dbReference type="PROSITE-ProRule" id="PRU01360"/>
    </source>
</evidence>
<comment type="caution">
    <text evidence="5">The sequence shown here is derived from an EMBL/GenBank/DDBJ whole genome shotgun (WGS) entry which is preliminary data.</text>
</comment>
<name>A0ABS3QGS7_9BACT</name>
<keyword evidence="3" id="KW-0732">Signal</keyword>